<keyword evidence="6" id="KW-1185">Reference proteome</keyword>
<accession>W4LY67</accession>
<dbReference type="InterPro" id="IPR018110">
    <property type="entry name" value="Mandel_Rmase/mucon_lact_enz_CS"/>
</dbReference>
<dbReference type="PANTHER" id="PTHR48073:SF2">
    <property type="entry name" value="O-SUCCINYLBENZOATE SYNTHASE"/>
    <property type="match status" value="1"/>
</dbReference>
<comment type="similarity">
    <text evidence="1">Belongs to the mandelate racemase/muconate lactonizing enzyme family.</text>
</comment>
<dbReference type="InterPro" id="IPR013341">
    <property type="entry name" value="Mandelate_racemase_N_dom"/>
</dbReference>
<organism evidence="5 6">
    <name type="scientific">Entotheonella factor</name>
    <dbReference type="NCBI Taxonomy" id="1429438"/>
    <lineage>
        <taxon>Bacteria</taxon>
        <taxon>Pseudomonadati</taxon>
        <taxon>Nitrospinota/Tectimicrobiota group</taxon>
        <taxon>Candidatus Tectimicrobiota</taxon>
        <taxon>Candidatus Entotheonellia</taxon>
        <taxon>Candidatus Entotheonellales</taxon>
        <taxon>Candidatus Entotheonellaceae</taxon>
        <taxon>Candidatus Entotheonella</taxon>
    </lineage>
</organism>
<dbReference type="SUPFAM" id="SSF51604">
    <property type="entry name" value="Enolase C-terminal domain-like"/>
    <property type="match status" value="1"/>
</dbReference>
<reference evidence="5 6" key="1">
    <citation type="journal article" date="2014" name="Nature">
        <title>An environmental bacterial taxon with a large and distinct metabolic repertoire.</title>
        <authorList>
            <person name="Wilson M.C."/>
            <person name="Mori T."/>
            <person name="Ruckert C."/>
            <person name="Uria A.R."/>
            <person name="Helf M.J."/>
            <person name="Takada K."/>
            <person name="Gernert C."/>
            <person name="Steffens U.A."/>
            <person name="Heycke N."/>
            <person name="Schmitt S."/>
            <person name="Rinke C."/>
            <person name="Helfrich E.J."/>
            <person name="Brachmann A.O."/>
            <person name="Gurgui C."/>
            <person name="Wakimoto T."/>
            <person name="Kracht M."/>
            <person name="Crusemann M."/>
            <person name="Hentschel U."/>
            <person name="Abe I."/>
            <person name="Matsunaga S."/>
            <person name="Kalinowski J."/>
            <person name="Takeyama H."/>
            <person name="Piel J."/>
        </authorList>
    </citation>
    <scope>NUCLEOTIDE SEQUENCE [LARGE SCALE GENOMIC DNA]</scope>
    <source>
        <strain evidence="6">TSY1</strain>
    </source>
</reference>
<name>W4LY67_ENTF1</name>
<dbReference type="SMART" id="SM00922">
    <property type="entry name" value="MR_MLE"/>
    <property type="match status" value="1"/>
</dbReference>
<dbReference type="GO" id="GO:0016854">
    <property type="term" value="F:racemase and epimerase activity"/>
    <property type="evidence" value="ECO:0007669"/>
    <property type="project" value="UniProtKB-ARBA"/>
</dbReference>
<dbReference type="EMBL" id="AZHW01000082">
    <property type="protein sequence ID" value="ETX03054.1"/>
    <property type="molecule type" value="Genomic_DNA"/>
</dbReference>
<dbReference type="Proteomes" id="UP000019141">
    <property type="component" value="Unassembled WGS sequence"/>
</dbReference>
<dbReference type="GO" id="GO:0009063">
    <property type="term" value="P:amino acid catabolic process"/>
    <property type="evidence" value="ECO:0007669"/>
    <property type="project" value="InterPro"/>
</dbReference>
<evidence type="ECO:0000313" key="5">
    <source>
        <dbReference type="EMBL" id="ETX03054.1"/>
    </source>
</evidence>
<protein>
    <recommendedName>
        <fullName evidence="4">Mandelate racemase/muconate lactonizing enzyme C-terminal domain-containing protein</fullName>
    </recommendedName>
</protein>
<evidence type="ECO:0000259" key="4">
    <source>
        <dbReference type="SMART" id="SM00922"/>
    </source>
</evidence>
<proteinExistence type="inferred from homology"/>
<dbReference type="AlphaFoldDB" id="W4LY67"/>
<sequence>MPHDSSASLAGLTATQCTLWVVKNRMVSKRSHGIGSVSDHVQRVLIRIDTDGGPSGYGEADPWAVFSGTVESAVSTLQTYLWPQLQHQPIADIPKIMARLNRAVVGQSEAKVAIETALYDIVGKASGLPIYQLLGGKYRDHIPFSFSLANPDLEADLEMAQQMVVEDGHHIFKIKTGFTSHREDVRRVGKIRDTLPEHIDLRIDYNQGLEPFGAVSKLREMEQFNLTFIEQPVKAHQLEAMAELTRRLDTPILADESVFDPQATLRGIQAKIADAF</sequence>
<keyword evidence="3" id="KW-0413">Isomerase</keyword>
<evidence type="ECO:0000256" key="2">
    <source>
        <dbReference type="ARBA" id="ARBA00022723"/>
    </source>
</evidence>
<dbReference type="PROSITE" id="PS00909">
    <property type="entry name" value="MR_MLE_2"/>
    <property type="match status" value="1"/>
</dbReference>
<dbReference type="SFLD" id="SFLDS00001">
    <property type="entry name" value="Enolase"/>
    <property type="match status" value="1"/>
</dbReference>
<evidence type="ECO:0000256" key="3">
    <source>
        <dbReference type="ARBA" id="ARBA00023235"/>
    </source>
</evidence>
<evidence type="ECO:0000256" key="1">
    <source>
        <dbReference type="ARBA" id="ARBA00008031"/>
    </source>
</evidence>
<dbReference type="Pfam" id="PF02746">
    <property type="entry name" value="MR_MLE_N"/>
    <property type="match status" value="1"/>
</dbReference>
<dbReference type="GO" id="GO:0046872">
    <property type="term" value="F:metal ion binding"/>
    <property type="evidence" value="ECO:0007669"/>
    <property type="project" value="UniProtKB-KW"/>
</dbReference>
<feature type="non-terminal residue" evidence="5">
    <location>
        <position position="276"/>
    </location>
</feature>
<dbReference type="InterPro" id="IPR029017">
    <property type="entry name" value="Enolase-like_N"/>
</dbReference>
<dbReference type="Pfam" id="PF13378">
    <property type="entry name" value="MR_MLE_C"/>
    <property type="match status" value="1"/>
</dbReference>
<dbReference type="Gene3D" id="3.20.20.120">
    <property type="entry name" value="Enolase-like C-terminal domain"/>
    <property type="match status" value="1"/>
</dbReference>
<dbReference type="SFLD" id="SFLDG00180">
    <property type="entry name" value="muconate_cycloisomerase"/>
    <property type="match status" value="1"/>
</dbReference>
<dbReference type="SUPFAM" id="SSF54826">
    <property type="entry name" value="Enolase N-terminal domain-like"/>
    <property type="match status" value="1"/>
</dbReference>
<dbReference type="InterPro" id="IPR036849">
    <property type="entry name" value="Enolase-like_C_sf"/>
</dbReference>
<comment type="caution">
    <text evidence="5">The sequence shown here is derived from an EMBL/GenBank/DDBJ whole genome shotgun (WGS) entry which is preliminary data.</text>
</comment>
<dbReference type="HOGENOM" id="CLU_030273_4_5_7"/>
<keyword evidence="2" id="KW-0479">Metal-binding</keyword>
<dbReference type="InterPro" id="IPR013342">
    <property type="entry name" value="Mandelate_racemase_C"/>
</dbReference>
<dbReference type="InterPro" id="IPR029065">
    <property type="entry name" value="Enolase_C-like"/>
</dbReference>
<dbReference type="PANTHER" id="PTHR48073">
    <property type="entry name" value="O-SUCCINYLBENZOATE SYNTHASE-RELATED"/>
    <property type="match status" value="1"/>
</dbReference>
<feature type="domain" description="Mandelate racemase/muconate lactonizing enzyme C-terminal" evidence="4">
    <location>
        <begin position="153"/>
        <end position="251"/>
    </location>
</feature>
<dbReference type="Gene3D" id="3.30.390.10">
    <property type="entry name" value="Enolase-like, N-terminal domain"/>
    <property type="match status" value="1"/>
</dbReference>
<evidence type="ECO:0000313" key="6">
    <source>
        <dbReference type="Proteomes" id="UP000019141"/>
    </source>
</evidence>
<dbReference type="GO" id="GO:0006518">
    <property type="term" value="P:peptide metabolic process"/>
    <property type="evidence" value="ECO:0007669"/>
    <property type="project" value="UniProtKB-ARBA"/>
</dbReference>
<gene>
    <name evidence="5" type="ORF">ETSY1_01410</name>
</gene>